<keyword evidence="15" id="KW-0472">Membrane</keyword>
<dbReference type="InterPro" id="IPR050396">
    <property type="entry name" value="Glycosyltr_51/Transpeptidase"/>
</dbReference>
<evidence type="ECO:0000256" key="5">
    <source>
        <dbReference type="ARBA" id="ARBA00022676"/>
    </source>
</evidence>
<feature type="region of interest" description="Disordered" evidence="14">
    <location>
        <begin position="692"/>
        <end position="776"/>
    </location>
</feature>
<feature type="transmembrane region" description="Helical" evidence="15">
    <location>
        <begin position="60"/>
        <end position="84"/>
    </location>
</feature>
<dbReference type="GO" id="GO:0008658">
    <property type="term" value="F:penicillin binding"/>
    <property type="evidence" value="ECO:0007669"/>
    <property type="project" value="InterPro"/>
</dbReference>
<dbReference type="InterPro" id="IPR001264">
    <property type="entry name" value="Glyco_trans_51"/>
</dbReference>
<evidence type="ECO:0000256" key="14">
    <source>
        <dbReference type="SAM" id="MobiDB-lite"/>
    </source>
</evidence>
<feature type="domain" description="Glycosyl transferase family 51" evidence="17">
    <location>
        <begin position="111"/>
        <end position="283"/>
    </location>
</feature>
<dbReference type="GeneID" id="78128282"/>
<evidence type="ECO:0000256" key="7">
    <source>
        <dbReference type="ARBA" id="ARBA00022801"/>
    </source>
</evidence>
<keyword evidence="11" id="KW-0961">Cell wall biogenesis/degradation</keyword>
<feature type="region of interest" description="Disordered" evidence="14">
    <location>
        <begin position="1"/>
        <end position="54"/>
    </location>
</feature>
<keyword evidence="7" id="KW-0378">Hydrolase</keyword>
<dbReference type="GO" id="GO:0008360">
    <property type="term" value="P:regulation of cell shape"/>
    <property type="evidence" value="ECO:0007669"/>
    <property type="project" value="UniProtKB-KW"/>
</dbReference>
<evidence type="ECO:0000256" key="8">
    <source>
        <dbReference type="ARBA" id="ARBA00022960"/>
    </source>
</evidence>
<evidence type="ECO:0000256" key="3">
    <source>
        <dbReference type="ARBA" id="ARBA00022645"/>
    </source>
</evidence>
<reference evidence="18 19" key="1">
    <citation type="submission" date="2018-04" db="EMBL/GenBank/DDBJ databases">
        <authorList>
            <person name="Eckel V.P."/>
            <person name="Vogel R.F."/>
        </authorList>
    </citation>
    <scope>NUCLEOTIDE SEQUENCE [LARGE SCALE GENOMIC DNA]</scope>
    <source>
        <strain evidence="19">TMW 2.1764</strain>
    </source>
</reference>
<dbReference type="SUPFAM" id="SSF53955">
    <property type="entry name" value="Lysozyme-like"/>
    <property type="match status" value="1"/>
</dbReference>
<dbReference type="GO" id="GO:0030288">
    <property type="term" value="C:outer membrane-bounded periplasmic space"/>
    <property type="evidence" value="ECO:0007669"/>
    <property type="project" value="TreeGrafter"/>
</dbReference>
<dbReference type="RefSeq" id="WP_152581823.1">
    <property type="nucleotide sequence ID" value="NZ_QDAG01000014.1"/>
</dbReference>
<dbReference type="InterPro" id="IPR012338">
    <property type="entry name" value="Beta-lactam/transpept-like"/>
</dbReference>
<feature type="compositionally biased region" description="Low complexity" evidence="14">
    <location>
        <begin position="704"/>
        <end position="725"/>
    </location>
</feature>
<dbReference type="GO" id="GO:0009252">
    <property type="term" value="P:peptidoglycan biosynthetic process"/>
    <property type="evidence" value="ECO:0007669"/>
    <property type="project" value="UniProtKB-KW"/>
</dbReference>
<dbReference type="GO" id="GO:0008955">
    <property type="term" value="F:peptidoglycan glycosyltransferase activity"/>
    <property type="evidence" value="ECO:0007669"/>
    <property type="project" value="UniProtKB-EC"/>
</dbReference>
<evidence type="ECO:0000313" key="18">
    <source>
        <dbReference type="EMBL" id="KAE8126364.1"/>
    </source>
</evidence>
<evidence type="ECO:0000256" key="10">
    <source>
        <dbReference type="ARBA" id="ARBA00023268"/>
    </source>
</evidence>
<dbReference type="FunFam" id="1.10.3810.10:FF:000001">
    <property type="entry name" value="Penicillin-binding protein 1A"/>
    <property type="match status" value="1"/>
</dbReference>
<dbReference type="InterPro" id="IPR001460">
    <property type="entry name" value="PCN-bd_Tpept"/>
</dbReference>
<dbReference type="InterPro" id="IPR036950">
    <property type="entry name" value="PBP_transglycosylase"/>
</dbReference>
<keyword evidence="4" id="KW-0645">Protease</keyword>
<comment type="caution">
    <text evidence="18">The sequence shown here is derived from an EMBL/GenBank/DDBJ whole genome shotgun (WGS) entry which is preliminary data.</text>
</comment>
<comment type="similarity">
    <text evidence="2">In the N-terminal section; belongs to the glycosyltransferase 51 family.</text>
</comment>
<keyword evidence="15" id="KW-1133">Transmembrane helix</keyword>
<gene>
    <name evidence="18" type="ORF">DDE84_11410</name>
</gene>
<dbReference type="Pfam" id="PF00905">
    <property type="entry name" value="Transpeptidase"/>
    <property type="match status" value="1"/>
</dbReference>
<feature type="domain" description="Penicillin-binding protein transpeptidase" evidence="16">
    <location>
        <begin position="378"/>
        <end position="626"/>
    </location>
</feature>
<dbReference type="OrthoDB" id="9766909at2"/>
<dbReference type="SUPFAM" id="SSF56601">
    <property type="entry name" value="beta-lactamase/transpeptidase-like"/>
    <property type="match status" value="1"/>
</dbReference>
<evidence type="ECO:0000256" key="12">
    <source>
        <dbReference type="ARBA" id="ARBA00034000"/>
    </source>
</evidence>
<comment type="similarity">
    <text evidence="1">In the C-terminal section; belongs to the transpeptidase family.</text>
</comment>
<keyword evidence="19" id="KW-1185">Reference proteome</keyword>
<dbReference type="AlphaFoldDB" id="A0A5N6RYS2"/>
<dbReference type="EMBL" id="QDAG01000014">
    <property type="protein sequence ID" value="KAE8126364.1"/>
    <property type="molecule type" value="Genomic_DNA"/>
</dbReference>
<dbReference type="InterPro" id="IPR023346">
    <property type="entry name" value="Lysozyme-like_dom_sf"/>
</dbReference>
<evidence type="ECO:0000256" key="2">
    <source>
        <dbReference type="ARBA" id="ARBA00007739"/>
    </source>
</evidence>
<sequence length="776" mass="82000">MASQTRSVSSRTNGTPARGSTGSHGGASPNPGSHRNSNGSHHAQGRKPRKSKPRHPVRRVLKWLLIIAGALLLAGIAVFAYLYITTDIPQADKVAISSKTTVYYADGTTELGSFAQQNREIISCDALPKYVGQAIVSSENRSFYTDKGIDFKGIGRAFLSNITTSSRQGGSTITQQYVKQYYMGETVTSSYAAKLRQAILAVKITQTQSKDEVLCNYMNTIYLGRGAYGIQAAAEAYFNKDAKDLTLSEAAMLAGIIPSPSNWDPAENPKQAQTRFERVIAIMKEDGHISSQDAAAAQFPQTAQTTQQNTYGGPKGYLLEMVRAELTKNKTFTKEELDTGGYKIVTTIDKPKQDLMFQVASPSQDGNGIVPQGLQTGAMSVNPKDGSIISLYAGDDYLAKQLNNATQATYEPGSTMKPFALLAAVQEGMSLNTSFNGNSPRSFPGIASPVQNFGNQSFGYVNMYSATANSVNTVYMDLQQDVGVKKVAQTANAAGISSSLVKGDNPFTVLGNDAVHVQDIAQAYATIANQGNKPTLHIVSKVTDANGKSMYQAPTATQRAFTANNAALVTKAMTGTVQYGTATEALAVGKTMAGKSGTANDATAGSFVGFTPNTVSVFAIWYPDQKGNPQPISPFGIYSGGSDYPVHMFTKYMEQALADTPNQAFPVATDTGKIGGPNGTWGTGGGISQYKYGYGTTPKSDSGQTQPSTSPNTGTSQGTQTQTPANPQPTQTPKPSQTVPVPTTPSSSPATGNKRNDASGDSQRDAAGSGQGQNGQ</sequence>
<name>A0A5N6RYS2_9BIFI</name>
<organism evidence="18 19">
    <name type="scientific">Bifidobacterium tibiigranuli</name>
    <dbReference type="NCBI Taxonomy" id="2172043"/>
    <lineage>
        <taxon>Bacteria</taxon>
        <taxon>Bacillati</taxon>
        <taxon>Actinomycetota</taxon>
        <taxon>Actinomycetes</taxon>
        <taxon>Bifidobacteriales</taxon>
        <taxon>Bifidobacteriaceae</taxon>
        <taxon>Bifidobacterium</taxon>
    </lineage>
</organism>
<evidence type="ECO:0000313" key="19">
    <source>
        <dbReference type="Proteomes" id="UP000325415"/>
    </source>
</evidence>
<feature type="compositionally biased region" description="Polar residues" evidence="14">
    <location>
        <begin position="1"/>
        <end position="21"/>
    </location>
</feature>
<feature type="compositionally biased region" description="Basic residues" evidence="14">
    <location>
        <begin position="43"/>
        <end position="54"/>
    </location>
</feature>
<evidence type="ECO:0000256" key="1">
    <source>
        <dbReference type="ARBA" id="ARBA00007090"/>
    </source>
</evidence>
<dbReference type="Gene3D" id="3.40.710.10">
    <property type="entry name" value="DD-peptidase/beta-lactamase superfamily"/>
    <property type="match status" value="1"/>
</dbReference>
<evidence type="ECO:0000259" key="16">
    <source>
        <dbReference type="Pfam" id="PF00905"/>
    </source>
</evidence>
<dbReference type="GO" id="GO:0071555">
    <property type="term" value="P:cell wall organization"/>
    <property type="evidence" value="ECO:0007669"/>
    <property type="project" value="UniProtKB-KW"/>
</dbReference>
<dbReference type="GO" id="GO:0009002">
    <property type="term" value="F:serine-type D-Ala-D-Ala carboxypeptidase activity"/>
    <property type="evidence" value="ECO:0007669"/>
    <property type="project" value="UniProtKB-EC"/>
</dbReference>
<dbReference type="Pfam" id="PF00912">
    <property type="entry name" value="Transgly"/>
    <property type="match status" value="1"/>
</dbReference>
<evidence type="ECO:0000256" key="13">
    <source>
        <dbReference type="ARBA" id="ARBA00049902"/>
    </source>
</evidence>
<feature type="compositionally biased region" description="Low complexity" evidence="14">
    <location>
        <begin position="733"/>
        <end position="749"/>
    </location>
</feature>
<comment type="catalytic activity">
    <reaction evidence="12">
        <text>Preferential cleavage: (Ac)2-L-Lys-D-Ala-|-D-Ala. Also transpeptidation of peptidyl-alanyl moieties that are N-acyl substituents of D-alanine.</text>
        <dbReference type="EC" id="3.4.16.4"/>
    </reaction>
</comment>
<dbReference type="Gene3D" id="1.10.3810.10">
    <property type="entry name" value="Biosynthetic peptidoglycan transglycosylase-like"/>
    <property type="match status" value="1"/>
</dbReference>
<protein>
    <submittedName>
        <fullName evidence="18">Penicillin-binding protein</fullName>
    </submittedName>
</protein>
<evidence type="ECO:0000259" key="17">
    <source>
        <dbReference type="Pfam" id="PF00912"/>
    </source>
</evidence>
<keyword evidence="10" id="KW-0511">Multifunctional enzyme</keyword>
<keyword evidence="15" id="KW-0812">Transmembrane</keyword>
<comment type="catalytic activity">
    <reaction evidence="13">
        <text>[GlcNAc-(1-&gt;4)-Mur2Ac(oyl-L-Ala-gamma-D-Glu-L-Lys-D-Ala-D-Ala)](n)-di-trans,octa-cis-undecaprenyl diphosphate + beta-D-GlcNAc-(1-&gt;4)-Mur2Ac(oyl-L-Ala-gamma-D-Glu-L-Lys-D-Ala-D-Ala)-di-trans,octa-cis-undecaprenyl diphosphate = [GlcNAc-(1-&gt;4)-Mur2Ac(oyl-L-Ala-gamma-D-Glu-L-Lys-D-Ala-D-Ala)](n+1)-di-trans,octa-cis-undecaprenyl diphosphate + di-trans,octa-cis-undecaprenyl diphosphate + H(+)</text>
        <dbReference type="Rhea" id="RHEA:23708"/>
        <dbReference type="Rhea" id="RHEA-COMP:9602"/>
        <dbReference type="Rhea" id="RHEA-COMP:9603"/>
        <dbReference type="ChEBI" id="CHEBI:15378"/>
        <dbReference type="ChEBI" id="CHEBI:58405"/>
        <dbReference type="ChEBI" id="CHEBI:60033"/>
        <dbReference type="ChEBI" id="CHEBI:78435"/>
        <dbReference type="EC" id="2.4.99.28"/>
    </reaction>
</comment>
<keyword evidence="6" id="KW-0808">Transferase</keyword>
<feature type="compositionally biased region" description="Polar residues" evidence="14">
    <location>
        <begin position="30"/>
        <end position="41"/>
    </location>
</feature>
<keyword evidence="9" id="KW-0573">Peptidoglycan synthesis</keyword>
<evidence type="ECO:0000256" key="4">
    <source>
        <dbReference type="ARBA" id="ARBA00022670"/>
    </source>
</evidence>
<accession>A0A5N6RYS2</accession>
<evidence type="ECO:0000256" key="15">
    <source>
        <dbReference type="SAM" id="Phobius"/>
    </source>
</evidence>
<evidence type="ECO:0000256" key="11">
    <source>
        <dbReference type="ARBA" id="ARBA00023316"/>
    </source>
</evidence>
<feature type="compositionally biased region" description="Basic and acidic residues" evidence="14">
    <location>
        <begin position="754"/>
        <end position="764"/>
    </location>
</feature>
<evidence type="ECO:0000256" key="6">
    <source>
        <dbReference type="ARBA" id="ARBA00022679"/>
    </source>
</evidence>
<dbReference type="Proteomes" id="UP000325415">
    <property type="component" value="Unassembled WGS sequence"/>
</dbReference>
<dbReference type="GO" id="GO:0006508">
    <property type="term" value="P:proteolysis"/>
    <property type="evidence" value="ECO:0007669"/>
    <property type="project" value="UniProtKB-KW"/>
</dbReference>
<keyword evidence="8" id="KW-0133">Cell shape</keyword>
<dbReference type="PANTHER" id="PTHR32282">
    <property type="entry name" value="BINDING PROTEIN TRANSPEPTIDASE, PUTATIVE-RELATED"/>
    <property type="match status" value="1"/>
</dbReference>
<proteinExistence type="inferred from homology"/>
<keyword evidence="3" id="KW-0121">Carboxypeptidase</keyword>
<keyword evidence="5" id="KW-0328">Glycosyltransferase</keyword>
<dbReference type="PANTHER" id="PTHR32282:SF34">
    <property type="entry name" value="PENICILLIN-BINDING PROTEIN 1A"/>
    <property type="match status" value="1"/>
</dbReference>
<evidence type="ECO:0000256" key="9">
    <source>
        <dbReference type="ARBA" id="ARBA00022984"/>
    </source>
</evidence>